<keyword evidence="4" id="KW-0472">Membrane</keyword>
<gene>
    <name evidence="6" type="ORF">K1X11_021170</name>
</gene>
<feature type="transmembrane region" description="Helical" evidence="4">
    <location>
        <begin position="208"/>
        <end position="228"/>
    </location>
</feature>
<evidence type="ECO:0000256" key="1">
    <source>
        <dbReference type="ARBA" id="ARBA00023015"/>
    </source>
</evidence>
<dbReference type="PRINTS" id="PR00032">
    <property type="entry name" value="HTHARAC"/>
</dbReference>
<evidence type="ECO:0000313" key="7">
    <source>
        <dbReference type="Proteomes" id="UP000738431"/>
    </source>
</evidence>
<dbReference type="Pfam" id="PF12833">
    <property type="entry name" value="HTH_18"/>
    <property type="match status" value="1"/>
</dbReference>
<dbReference type="EMBL" id="CP139781">
    <property type="protein sequence ID" value="WRQ87333.1"/>
    <property type="molecule type" value="Genomic_DNA"/>
</dbReference>
<feature type="transmembrane region" description="Helical" evidence="4">
    <location>
        <begin position="6"/>
        <end position="24"/>
    </location>
</feature>
<feature type="transmembrane region" description="Helical" evidence="4">
    <location>
        <begin position="138"/>
        <end position="156"/>
    </location>
</feature>
<proteinExistence type="predicted"/>
<protein>
    <submittedName>
        <fullName evidence="6">Helix-turn-helix domain-containing protein</fullName>
    </submittedName>
</protein>
<dbReference type="Gene3D" id="1.10.10.60">
    <property type="entry name" value="Homeodomain-like"/>
    <property type="match status" value="1"/>
</dbReference>
<keyword evidence="3" id="KW-0804">Transcription</keyword>
<feature type="transmembrane region" description="Helical" evidence="4">
    <location>
        <begin position="177"/>
        <end position="196"/>
    </location>
</feature>
<accession>A0ABZ1C7D4</accession>
<keyword evidence="7" id="KW-1185">Reference proteome</keyword>
<dbReference type="InterPro" id="IPR018062">
    <property type="entry name" value="HTH_AraC-typ_CS"/>
</dbReference>
<dbReference type="InterPro" id="IPR009057">
    <property type="entry name" value="Homeodomain-like_sf"/>
</dbReference>
<evidence type="ECO:0000259" key="5">
    <source>
        <dbReference type="PROSITE" id="PS01124"/>
    </source>
</evidence>
<name>A0ABZ1C7D4_9BACT</name>
<sequence length="371" mass="41302">MAGLQPSLYSIALALCVFCSGLLSQRLTRTGRPLRIFTLYLGFEALGFALELLTAHPATPYKSLWLGLLLVTSLLTAPLLWLALRETVTGETPRLRDLAWPHFAVIAVGVLCALPVIANAHAGTTWANPASPSRPWHYAYLHEAMLICIGLFTLQAPYYLRRTRELLRRATPSPGRAWLHLPVIIVATTWGLAILRTAQCATHAPVEWVALFALVDVSVTVGALYLIVRREFHPLADVSTAPTEATALPCKYAKSALESAHVDRIRRKLDSAFADQRLHHDCQLNLRTLSRIIGEKPHYVSQTINQALGSTFYDLINLRRIEDARQRLREEPNTTVLEIALAVGFNAKSTFNTAFKRHTGQTPSAYRRQTD</sequence>
<keyword evidence="1" id="KW-0805">Transcription regulation</keyword>
<evidence type="ECO:0000256" key="3">
    <source>
        <dbReference type="ARBA" id="ARBA00023163"/>
    </source>
</evidence>
<dbReference type="PANTHER" id="PTHR43280">
    <property type="entry name" value="ARAC-FAMILY TRANSCRIPTIONAL REGULATOR"/>
    <property type="match status" value="1"/>
</dbReference>
<keyword evidence="4" id="KW-1133">Transmembrane helix</keyword>
<dbReference type="PANTHER" id="PTHR43280:SF29">
    <property type="entry name" value="ARAC-FAMILY TRANSCRIPTIONAL REGULATOR"/>
    <property type="match status" value="1"/>
</dbReference>
<dbReference type="PROSITE" id="PS01124">
    <property type="entry name" value="HTH_ARAC_FAMILY_2"/>
    <property type="match status" value="1"/>
</dbReference>
<dbReference type="SUPFAM" id="SSF46689">
    <property type="entry name" value="Homeodomain-like"/>
    <property type="match status" value="1"/>
</dbReference>
<feature type="transmembrane region" description="Helical" evidence="4">
    <location>
        <begin position="98"/>
        <end position="118"/>
    </location>
</feature>
<organism evidence="6 7">
    <name type="scientific">Actomonas aquatica</name>
    <dbReference type="NCBI Taxonomy" id="2866162"/>
    <lineage>
        <taxon>Bacteria</taxon>
        <taxon>Pseudomonadati</taxon>
        <taxon>Verrucomicrobiota</taxon>
        <taxon>Opitutia</taxon>
        <taxon>Opitutales</taxon>
        <taxon>Opitutaceae</taxon>
        <taxon>Actomonas</taxon>
    </lineage>
</organism>
<dbReference type="InterPro" id="IPR020449">
    <property type="entry name" value="Tscrpt_reg_AraC-type_HTH"/>
</dbReference>
<evidence type="ECO:0000256" key="4">
    <source>
        <dbReference type="SAM" id="Phobius"/>
    </source>
</evidence>
<dbReference type="Proteomes" id="UP000738431">
    <property type="component" value="Chromosome"/>
</dbReference>
<dbReference type="PROSITE" id="PS00041">
    <property type="entry name" value="HTH_ARAC_FAMILY_1"/>
    <property type="match status" value="1"/>
</dbReference>
<dbReference type="SMART" id="SM00342">
    <property type="entry name" value="HTH_ARAC"/>
    <property type="match status" value="1"/>
</dbReference>
<evidence type="ECO:0000313" key="6">
    <source>
        <dbReference type="EMBL" id="WRQ87333.1"/>
    </source>
</evidence>
<feature type="transmembrane region" description="Helical" evidence="4">
    <location>
        <begin position="36"/>
        <end position="58"/>
    </location>
</feature>
<feature type="domain" description="HTH araC/xylS-type" evidence="5">
    <location>
        <begin position="263"/>
        <end position="369"/>
    </location>
</feature>
<reference evidence="6 7" key="1">
    <citation type="submission" date="2023-12" db="EMBL/GenBank/DDBJ databases">
        <title>Description of an unclassified Opitutus bacterium of Verrucomicrobiota.</title>
        <authorList>
            <person name="Zhang D.-F."/>
        </authorList>
    </citation>
    <scope>NUCLEOTIDE SEQUENCE [LARGE SCALE GENOMIC DNA]</scope>
    <source>
        <strain evidence="6 7">WL0086</strain>
    </source>
</reference>
<keyword evidence="4" id="KW-0812">Transmembrane</keyword>
<dbReference type="InterPro" id="IPR018060">
    <property type="entry name" value="HTH_AraC"/>
</dbReference>
<keyword evidence="2" id="KW-0238">DNA-binding</keyword>
<dbReference type="RefSeq" id="WP_221029254.1">
    <property type="nucleotide sequence ID" value="NZ_CP139781.1"/>
</dbReference>
<evidence type="ECO:0000256" key="2">
    <source>
        <dbReference type="ARBA" id="ARBA00023125"/>
    </source>
</evidence>
<feature type="transmembrane region" description="Helical" evidence="4">
    <location>
        <begin position="64"/>
        <end position="84"/>
    </location>
</feature>